<organism evidence="1">
    <name type="scientific">Rhizophora mucronata</name>
    <name type="common">Asiatic mangrove</name>
    <dbReference type="NCBI Taxonomy" id="61149"/>
    <lineage>
        <taxon>Eukaryota</taxon>
        <taxon>Viridiplantae</taxon>
        <taxon>Streptophyta</taxon>
        <taxon>Embryophyta</taxon>
        <taxon>Tracheophyta</taxon>
        <taxon>Spermatophyta</taxon>
        <taxon>Magnoliopsida</taxon>
        <taxon>eudicotyledons</taxon>
        <taxon>Gunneridae</taxon>
        <taxon>Pentapetalae</taxon>
        <taxon>rosids</taxon>
        <taxon>fabids</taxon>
        <taxon>Malpighiales</taxon>
        <taxon>Rhizophoraceae</taxon>
        <taxon>Rhizophora</taxon>
    </lineage>
</organism>
<protein>
    <submittedName>
        <fullName evidence="1">Uncharacterized protein</fullName>
    </submittedName>
</protein>
<name>A0A2P2LTW4_RHIMU</name>
<evidence type="ECO:0000313" key="1">
    <source>
        <dbReference type="EMBL" id="MBX21409.1"/>
    </source>
</evidence>
<sequence>MPFLSPVRLKRNKRTPLRYSCFKFKIRSYKTISDSKETLSQEMYNQYVVSIAFIL</sequence>
<proteinExistence type="predicted"/>
<accession>A0A2P2LTW4</accession>
<dbReference type="AlphaFoldDB" id="A0A2P2LTW4"/>
<dbReference type="EMBL" id="GGEC01040925">
    <property type="protein sequence ID" value="MBX21409.1"/>
    <property type="molecule type" value="Transcribed_RNA"/>
</dbReference>
<reference evidence="1" key="1">
    <citation type="submission" date="2018-02" db="EMBL/GenBank/DDBJ databases">
        <title>Rhizophora mucronata_Transcriptome.</title>
        <authorList>
            <person name="Meera S.P."/>
            <person name="Sreeshan A."/>
            <person name="Augustine A."/>
        </authorList>
    </citation>
    <scope>NUCLEOTIDE SEQUENCE</scope>
    <source>
        <tissue evidence="1">Leaf</tissue>
    </source>
</reference>